<feature type="transmembrane region" description="Helical" evidence="1">
    <location>
        <begin position="78"/>
        <end position="99"/>
    </location>
</feature>
<dbReference type="EMBL" id="GHJT01007446">
    <property type="protein sequence ID" value="MOY41417.1"/>
    <property type="molecule type" value="Transcribed_RNA"/>
</dbReference>
<reference evidence="2" key="1">
    <citation type="submission" date="2019-04" db="EMBL/GenBank/DDBJ databases">
        <title>An insight into the mialome of Ixodes scapularis.</title>
        <authorList>
            <person name="Ribeiro J.M."/>
            <person name="Mather T.N."/>
            <person name="Karim S."/>
        </authorList>
    </citation>
    <scope>NUCLEOTIDE SEQUENCE</scope>
</reference>
<accession>A0A4D5RZW4</accession>
<organism evidence="2">
    <name type="scientific">Ixodes scapularis</name>
    <name type="common">Black-legged tick</name>
    <name type="synonym">Deer tick</name>
    <dbReference type="NCBI Taxonomy" id="6945"/>
    <lineage>
        <taxon>Eukaryota</taxon>
        <taxon>Metazoa</taxon>
        <taxon>Ecdysozoa</taxon>
        <taxon>Arthropoda</taxon>
        <taxon>Chelicerata</taxon>
        <taxon>Arachnida</taxon>
        <taxon>Acari</taxon>
        <taxon>Parasitiformes</taxon>
        <taxon>Ixodida</taxon>
        <taxon>Ixodoidea</taxon>
        <taxon>Ixodidae</taxon>
        <taxon>Ixodinae</taxon>
        <taxon>Ixodes</taxon>
    </lineage>
</organism>
<dbReference type="AlphaFoldDB" id="A0A4D5RZW4"/>
<keyword evidence="1" id="KW-0812">Transmembrane</keyword>
<feature type="transmembrane region" description="Helical" evidence="1">
    <location>
        <begin position="46"/>
        <end position="66"/>
    </location>
</feature>
<keyword evidence="1" id="KW-1133">Transmembrane helix</keyword>
<proteinExistence type="predicted"/>
<evidence type="ECO:0000313" key="2">
    <source>
        <dbReference type="EMBL" id="MOY41417.1"/>
    </source>
</evidence>
<keyword evidence="1" id="KW-0472">Membrane</keyword>
<sequence length="140" mass="15596">MLSFEHVGATSLFLSTVSMCSAIYRVALPFKDARTDGFALSGEAAALPANTFRLLALLALLCSRVIECSSHCPDIPFFVYIFFLCSFLPPLTTLVEPFVRFHCVPTLPVHECWEMSVFSRDGVYAVPRPDRHFCNKLGKS</sequence>
<protein>
    <submittedName>
        <fullName evidence="2">Uncharacterized protein</fullName>
    </submittedName>
</protein>
<name>A0A4D5RZW4_IXOSC</name>
<evidence type="ECO:0000256" key="1">
    <source>
        <dbReference type="SAM" id="Phobius"/>
    </source>
</evidence>